<proteinExistence type="predicted"/>
<dbReference type="OrthoDB" id="4448at2"/>
<dbReference type="Proteomes" id="UP000295611">
    <property type="component" value="Unassembled WGS sequence"/>
</dbReference>
<evidence type="ECO:0000256" key="3">
    <source>
        <dbReference type="ARBA" id="ARBA00022989"/>
    </source>
</evidence>
<dbReference type="PANTHER" id="PTHR37422:SF21">
    <property type="entry name" value="EXOQ-LIKE PROTEIN"/>
    <property type="match status" value="1"/>
</dbReference>
<organism evidence="9 10">
    <name type="scientific">Paludibacterium purpuratum</name>
    <dbReference type="NCBI Taxonomy" id="1144873"/>
    <lineage>
        <taxon>Bacteria</taxon>
        <taxon>Pseudomonadati</taxon>
        <taxon>Pseudomonadota</taxon>
        <taxon>Betaproteobacteria</taxon>
        <taxon>Neisseriales</taxon>
        <taxon>Chromobacteriaceae</taxon>
        <taxon>Paludibacterium</taxon>
    </lineage>
</organism>
<feature type="transmembrane region" description="Helical" evidence="5">
    <location>
        <begin position="65"/>
        <end position="83"/>
    </location>
</feature>
<comment type="subcellular location">
    <subcellularLocation>
        <location evidence="1">Membrane</location>
        <topology evidence="1">Multi-pass membrane protein</topology>
    </subcellularLocation>
</comment>
<dbReference type="AlphaFoldDB" id="A0A4R7B6M5"/>
<feature type="transmembrane region" description="Helical" evidence="5">
    <location>
        <begin position="247"/>
        <end position="266"/>
    </location>
</feature>
<feature type="transmembrane region" description="Helical" evidence="5">
    <location>
        <begin position="199"/>
        <end position="214"/>
    </location>
</feature>
<evidence type="ECO:0000256" key="5">
    <source>
        <dbReference type="SAM" id="Phobius"/>
    </source>
</evidence>
<feature type="transmembrane region" description="Helical" evidence="5">
    <location>
        <begin position="437"/>
        <end position="457"/>
    </location>
</feature>
<feature type="transmembrane region" description="Helical" evidence="5">
    <location>
        <begin position="351"/>
        <end position="376"/>
    </location>
</feature>
<feature type="transmembrane region" description="Helical" evidence="5">
    <location>
        <begin position="175"/>
        <end position="192"/>
    </location>
</feature>
<dbReference type="InterPro" id="IPR031726">
    <property type="entry name" value="PglL_A"/>
</dbReference>
<dbReference type="GO" id="GO:0016874">
    <property type="term" value="F:ligase activity"/>
    <property type="evidence" value="ECO:0007669"/>
    <property type="project" value="UniProtKB-KW"/>
</dbReference>
<keyword evidence="4 5" id="KW-0472">Membrane</keyword>
<feature type="transmembrane region" description="Helical" evidence="5">
    <location>
        <begin position="42"/>
        <end position="58"/>
    </location>
</feature>
<comment type="caution">
    <text evidence="9">The sequence shown here is derived from an EMBL/GenBank/DDBJ whole genome shotgun (WGS) entry which is preliminary data.</text>
</comment>
<gene>
    <name evidence="9" type="ORF">DFP86_105184</name>
</gene>
<evidence type="ECO:0000313" key="9">
    <source>
        <dbReference type="EMBL" id="TDR80321.1"/>
    </source>
</evidence>
<dbReference type="RefSeq" id="WP_133679819.1">
    <property type="nucleotide sequence ID" value="NZ_SNZP01000005.1"/>
</dbReference>
<evidence type="ECO:0000256" key="4">
    <source>
        <dbReference type="ARBA" id="ARBA00023136"/>
    </source>
</evidence>
<evidence type="ECO:0000259" key="7">
    <source>
        <dbReference type="Pfam" id="PF11846"/>
    </source>
</evidence>
<evidence type="ECO:0000256" key="2">
    <source>
        <dbReference type="ARBA" id="ARBA00022692"/>
    </source>
</evidence>
<keyword evidence="3 5" id="KW-1133">Transmembrane helix</keyword>
<evidence type="ECO:0000259" key="6">
    <source>
        <dbReference type="Pfam" id="PF04932"/>
    </source>
</evidence>
<keyword evidence="2 5" id="KW-0812">Transmembrane</keyword>
<sequence>MQFRTLTLSMATLLWCLIAIVPFASPIHYVPLPQWWGEINTVWLALGAGLLLATNGTLFERLPRATIWCLALAVCWAAQPWFVKILFPGMNYATSLAFSALAFLAAVTLTLRDEMGLSRLTFWLAWALIVGSLVQSLIGFTQLTGLATMMNGVVFYDSSHPTTNIFGHIGQRNQYAHYLMWGMLAGVYLFSIEKMRGRWFLLWTMWLSLMLAYAASRTVLLYAVAVVLIGIVWHARIRTAISRRMMLAVFFACSAIVAAQFLLPYANQAVAFFTHSHAVVSSGVERLAANGDDMSSRRFAEMHKAWLVFRAHSVRGVGWSQYAAQSVTLQALPQFAADGVNSGLFTNAHNLILQLLAEMGWVITAIVLLGFGWAIWPYFSQRAQIEGVLPLSCMAVTLIHSMVEYPLWYLYFLAMLVIFMALAPLPEKGRGTGLSVLWRLVLFAGMVALGGVSIAAVKHYHELTGLYSPTNVAKIDGQRAVRLGEIVRTEPLYAFHALYTLDNYIEATPDNLPQKRAWVDLMAAFRPYPDVLLKQAEMQSMVGQEAQAEQTLGLALASFPTYAHDFIEDLQDGPASWARLRVMSSEAYARLPAKFRTANE</sequence>
<keyword evidence="10" id="KW-1185">Reference proteome</keyword>
<protein>
    <submittedName>
        <fullName evidence="9">O-antigen ligase</fullName>
    </submittedName>
</protein>
<accession>A0A4R7B6M5</accession>
<keyword evidence="9" id="KW-0436">Ligase</keyword>
<dbReference type="PANTHER" id="PTHR37422">
    <property type="entry name" value="TEICHURONIC ACID BIOSYNTHESIS PROTEIN TUAE"/>
    <property type="match status" value="1"/>
</dbReference>
<dbReference type="Pfam" id="PF04932">
    <property type="entry name" value="Wzy_C"/>
    <property type="match status" value="1"/>
</dbReference>
<evidence type="ECO:0000256" key="1">
    <source>
        <dbReference type="ARBA" id="ARBA00004141"/>
    </source>
</evidence>
<feature type="transmembrane region" description="Helical" evidence="5">
    <location>
        <begin position="408"/>
        <end position="425"/>
    </location>
</feature>
<dbReference type="InterPro" id="IPR051533">
    <property type="entry name" value="WaaL-like"/>
</dbReference>
<dbReference type="EMBL" id="SNZP01000005">
    <property type="protein sequence ID" value="TDR80321.1"/>
    <property type="molecule type" value="Genomic_DNA"/>
</dbReference>
<feature type="transmembrane region" description="Helical" evidence="5">
    <location>
        <begin position="220"/>
        <end position="235"/>
    </location>
</feature>
<reference evidence="9 10" key="1">
    <citation type="submission" date="2019-03" db="EMBL/GenBank/DDBJ databases">
        <title>Genomic Encyclopedia of Type Strains, Phase III (KMG-III): the genomes of soil and plant-associated and newly described type strains.</title>
        <authorList>
            <person name="Whitman W."/>
        </authorList>
    </citation>
    <scope>NUCLEOTIDE SEQUENCE [LARGE SCALE GENOMIC DNA]</scope>
    <source>
        <strain evidence="9 10">CECT 8976</strain>
    </source>
</reference>
<feature type="domain" description="O-antigen ligase-related" evidence="6">
    <location>
        <begin position="205"/>
        <end position="366"/>
    </location>
</feature>
<feature type="domain" description="Protein glycosylation ligase" evidence="8">
    <location>
        <begin position="165"/>
        <end position="190"/>
    </location>
</feature>
<feature type="transmembrane region" description="Helical" evidence="5">
    <location>
        <begin position="123"/>
        <end position="155"/>
    </location>
</feature>
<dbReference type="GO" id="GO:0016020">
    <property type="term" value="C:membrane"/>
    <property type="evidence" value="ECO:0007669"/>
    <property type="project" value="UniProtKB-SubCell"/>
</dbReference>
<dbReference type="Pfam" id="PF15864">
    <property type="entry name" value="PglL_A"/>
    <property type="match status" value="1"/>
</dbReference>
<evidence type="ECO:0000259" key="8">
    <source>
        <dbReference type="Pfam" id="PF15864"/>
    </source>
</evidence>
<feature type="transmembrane region" description="Helical" evidence="5">
    <location>
        <begin position="89"/>
        <end position="111"/>
    </location>
</feature>
<feature type="domain" description="Virulence factor membrane-bound polymerase C-terminal" evidence="7">
    <location>
        <begin position="391"/>
        <end position="566"/>
    </location>
</feature>
<dbReference type="InterPro" id="IPR007016">
    <property type="entry name" value="O-antigen_ligase-rel_domated"/>
</dbReference>
<evidence type="ECO:0000313" key="10">
    <source>
        <dbReference type="Proteomes" id="UP000295611"/>
    </source>
</evidence>
<name>A0A4R7B6M5_9NEIS</name>
<dbReference type="InterPro" id="IPR021797">
    <property type="entry name" value="Wzy_C_2"/>
</dbReference>
<dbReference type="Pfam" id="PF11846">
    <property type="entry name" value="Wzy_C_2"/>
    <property type="match status" value="1"/>
</dbReference>